<dbReference type="FunFam" id="1.10.10.10:FF:000013">
    <property type="entry name" value="Paired box 8 isoform 1"/>
    <property type="match status" value="1"/>
</dbReference>
<dbReference type="GO" id="GO:0048731">
    <property type="term" value="P:system development"/>
    <property type="evidence" value="ECO:0007669"/>
    <property type="project" value="UniProtKB-ARBA"/>
</dbReference>
<dbReference type="GO" id="GO:0005634">
    <property type="term" value="C:nucleus"/>
    <property type="evidence" value="ECO:0007669"/>
    <property type="project" value="UniProtKB-SubCell"/>
</dbReference>
<dbReference type="PROSITE" id="PS51057">
    <property type="entry name" value="PAIRED_2"/>
    <property type="match status" value="1"/>
</dbReference>
<comment type="subcellular location">
    <subcellularLocation>
        <location evidence="1">Nucleus</location>
    </subcellularLocation>
</comment>
<accession>A0AAV7MV02</accession>
<dbReference type="Proteomes" id="UP001066276">
    <property type="component" value="Chromosome 9"/>
</dbReference>
<dbReference type="SMART" id="SM00351">
    <property type="entry name" value="PAX"/>
    <property type="match status" value="1"/>
</dbReference>
<evidence type="ECO:0000256" key="6">
    <source>
        <dbReference type="ARBA" id="ARBA00023163"/>
    </source>
</evidence>
<keyword evidence="5" id="KW-0238">DNA-binding</keyword>
<dbReference type="Pfam" id="PF00292">
    <property type="entry name" value="PAX"/>
    <property type="match status" value="1"/>
</dbReference>
<feature type="region of interest" description="Disordered" evidence="8">
    <location>
        <begin position="326"/>
        <end position="346"/>
    </location>
</feature>
<name>A0AAV7MV02_PLEWA</name>
<evidence type="ECO:0000256" key="2">
    <source>
        <dbReference type="ARBA" id="ARBA00022473"/>
    </source>
</evidence>
<feature type="compositionally biased region" description="Basic and acidic residues" evidence="8">
    <location>
        <begin position="326"/>
        <end position="338"/>
    </location>
</feature>
<dbReference type="AlphaFoldDB" id="A0AAV7MV02"/>
<dbReference type="InterPro" id="IPR043182">
    <property type="entry name" value="PAIRED_DNA-bd_dom"/>
</dbReference>
<dbReference type="PROSITE" id="PS00034">
    <property type="entry name" value="PAIRED_1"/>
    <property type="match status" value="1"/>
</dbReference>
<keyword evidence="7" id="KW-0539">Nucleus</keyword>
<evidence type="ECO:0000256" key="5">
    <source>
        <dbReference type="ARBA" id="ARBA00023125"/>
    </source>
</evidence>
<evidence type="ECO:0000256" key="8">
    <source>
        <dbReference type="SAM" id="MobiDB-lite"/>
    </source>
</evidence>
<sequence>MLEEAACIHNIQRYCASSGAEPGLSWRRHHCKEMSAKDSEEVPQILYGVVVKKEPEPAEEHQLYEHSRFSVAQGCPVITSLFSLRIKQENENCLQKKTEPERKVSATYVPVITSVLPLNLKINQETRLQKETEPLRKSKAFFPGPRGVNQLGGSFVNGRPLPDGVRQKIVELSHQGIRPCEISRQLRVSHGCVSKILGRYYETGSIKPGVIGGSKPKVATPGVIDKIADYKCQSPTMFAREIRARLLAERVCDNDAVPSVSSINRVIRTKLQRSCIQQVPSSGYSTGYGCRSKSNSSNQEAILRHWDNVMCSQKIVVPILVSKNEPANEKTNPKEIPETTKNNNRM</sequence>
<gene>
    <name evidence="10" type="ORF">NDU88_004963</name>
</gene>
<dbReference type="PANTHER" id="PTHR45636">
    <property type="entry name" value="PAIRED BOX PROTEIN PAX-6-RELATED-RELATED"/>
    <property type="match status" value="1"/>
</dbReference>
<evidence type="ECO:0000256" key="4">
    <source>
        <dbReference type="ARBA" id="ARBA00023015"/>
    </source>
</evidence>
<protein>
    <recommendedName>
        <fullName evidence="9">Paired domain-containing protein</fullName>
    </recommendedName>
</protein>
<evidence type="ECO:0000256" key="7">
    <source>
        <dbReference type="ARBA" id="ARBA00023242"/>
    </source>
</evidence>
<dbReference type="Gene3D" id="1.10.10.10">
    <property type="entry name" value="Winged helix-like DNA-binding domain superfamily/Winged helix DNA-binding domain"/>
    <property type="match status" value="2"/>
</dbReference>
<comment type="caution">
    <text evidence="10">The sequence shown here is derived from an EMBL/GenBank/DDBJ whole genome shotgun (WGS) entry which is preliminary data.</text>
</comment>
<dbReference type="FunFam" id="1.10.10.10:FF:000003">
    <property type="entry name" value="Paired box protein Pax-6"/>
    <property type="match status" value="1"/>
</dbReference>
<dbReference type="GO" id="GO:0000981">
    <property type="term" value="F:DNA-binding transcription factor activity, RNA polymerase II-specific"/>
    <property type="evidence" value="ECO:0007669"/>
    <property type="project" value="TreeGrafter"/>
</dbReference>
<evidence type="ECO:0000313" key="11">
    <source>
        <dbReference type="Proteomes" id="UP001066276"/>
    </source>
</evidence>
<dbReference type="PRINTS" id="PR00027">
    <property type="entry name" value="PAIREDBOX"/>
</dbReference>
<dbReference type="PANTHER" id="PTHR45636:SF43">
    <property type="entry name" value="PAIRED BOX POX-NEURO PROTEIN"/>
    <property type="match status" value="1"/>
</dbReference>
<evidence type="ECO:0000259" key="9">
    <source>
        <dbReference type="PROSITE" id="PS51057"/>
    </source>
</evidence>
<dbReference type="InterPro" id="IPR036388">
    <property type="entry name" value="WH-like_DNA-bd_sf"/>
</dbReference>
<dbReference type="SUPFAM" id="SSF46689">
    <property type="entry name" value="Homeodomain-like"/>
    <property type="match status" value="1"/>
</dbReference>
<dbReference type="InterPro" id="IPR009057">
    <property type="entry name" value="Homeodomain-like_sf"/>
</dbReference>
<dbReference type="InterPro" id="IPR001523">
    <property type="entry name" value="Paired_dom"/>
</dbReference>
<dbReference type="GO" id="GO:0000978">
    <property type="term" value="F:RNA polymerase II cis-regulatory region sequence-specific DNA binding"/>
    <property type="evidence" value="ECO:0007669"/>
    <property type="project" value="TreeGrafter"/>
</dbReference>
<keyword evidence="2" id="KW-0217">Developmental protein</keyword>
<dbReference type="EMBL" id="JANPWB010000013">
    <property type="protein sequence ID" value="KAJ1107573.1"/>
    <property type="molecule type" value="Genomic_DNA"/>
</dbReference>
<keyword evidence="6" id="KW-0804">Transcription</keyword>
<keyword evidence="4" id="KW-0805">Transcription regulation</keyword>
<feature type="domain" description="Paired" evidence="9">
    <location>
        <begin position="144"/>
        <end position="270"/>
    </location>
</feature>
<dbReference type="InterPro" id="IPR043565">
    <property type="entry name" value="PAX_fam"/>
</dbReference>
<keyword evidence="3" id="KW-0563">Paired box</keyword>
<keyword evidence="11" id="KW-1185">Reference proteome</keyword>
<evidence type="ECO:0000256" key="3">
    <source>
        <dbReference type="ARBA" id="ARBA00022724"/>
    </source>
</evidence>
<evidence type="ECO:0000313" key="10">
    <source>
        <dbReference type="EMBL" id="KAJ1107573.1"/>
    </source>
</evidence>
<organism evidence="10 11">
    <name type="scientific">Pleurodeles waltl</name>
    <name type="common">Iberian ribbed newt</name>
    <dbReference type="NCBI Taxonomy" id="8319"/>
    <lineage>
        <taxon>Eukaryota</taxon>
        <taxon>Metazoa</taxon>
        <taxon>Chordata</taxon>
        <taxon>Craniata</taxon>
        <taxon>Vertebrata</taxon>
        <taxon>Euteleostomi</taxon>
        <taxon>Amphibia</taxon>
        <taxon>Batrachia</taxon>
        <taxon>Caudata</taxon>
        <taxon>Salamandroidea</taxon>
        <taxon>Salamandridae</taxon>
        <taxon>Pleurodelinae</taxon>
        <taxon>Pleurodeles</taxon>
    </lineage>
</organism>
<evidence type="ECO:0000256" key="1">
    <source>
        <dbReference type="ARBA" id="ARBA00004123"/>
    </source>
</evidence>
<reference evidence="10" key="1">
    <citation type="journal article" date="2022" name="bioRxiv">
        <title>Sequencing and chromosome-scale assembly of the giantPleurodeles waltlgenome.</title>
        <authorList>
            <person name="Brown T."/>
            <person name="Elewa A."/>
            <person name="Iarovenko S."/>
            <person name="Subramanian E."/>
            <person name="Araus A.J."/>
            <person name="Petzold A."/>
            <person name="Susuki M."/>
            <person name="Suzuki K.-i.T."/>
            <person name="Hayashi T."/>
            <person name="Toyoda A."/>
            <person name="Oliveira C."/>
            <person name="Osipova E."/>
            <person name="Leigh N.D."/>
            <person name="Simon A."/>
            <person name="Yun M.H."/>
        </authorList>
    </citation>
    <scope>NUCLEOTIDE SEQUENCE</scope>
    <source>
        <strain evidence="10">20211129_DDA</strain>
        <tissue evidence="10">Liver</tissue>
    </source>
</reference>
<proteinExistence type="predicted"/>